<keyword evidence="1" id="KW-0472">Membrane</keyword>
<dbReference type="eggNOG" id="COG0697">
    <property type="taxonomic scope" value="Bacteria"/>
</dbReference>
<feature type="transmembrane region" description="Helical" evidence="1">
    <location>
        <begin position="270"/>
        <end position="288"/>
    </location>
</feature>
<feature type="transmembrane region" description="Helical" evidence="1">
    <location>
        <begin position="183"/>
        <end position="200"/>
    </location>
</feature>
<keyword evidence="1" id="KW-0812">Transmembrane</keyword>
<dbReference type="Proteomes" id="UP000009144">
    <property type="component" value="Chromosome"/>
</dbReference>
<dbReference type="EMBL" id="CP003390">
    <property type="protein sequence ID" value="AFI85703.1"/>
    <property type="molecule type" value="Genomic_DNA"/>
</dbReference>
<feature type="transmembrane region" description="Helical" evidence="1">
    <location>
        <begin position="153"/>
        <end position="171"/>
    </location>
</feature>
<dbReference type="InterPro" id="IPR000620">
    <property type="entry name" value="EamA_dom"/>
</dbReference>
<dbReference type="AlphaFoldDB" id="I1XMT4"/>
<evidence type="ECO:0000256" key="1">
    <source>
        <dbReference type="SAM" id="Phobius"/>
    </source>
</evidence>
<dbReference type="Pfam" id="PF00892">
    <property type="entry name" value="EamA"/>
    <property type="match status" value="1"/>
</dbReference>
<reference evidence="3 4" key="2">
    <citation type="journal article" date="2013" name="Int. J. Syst. Evol. Microbiol.">
        <title>Methylophaga nitratireducenticrescens sp. nov. and Methylophaga frappieri sp. nov., isolated from the biofilm of the methanol-fed denitrification system treating the seawater at the Montreal Biodome.</title>
        <authorList>
            <person name="Villeneuve C."/>
            <person name="Martineau C."/>
            <person name="Mauffrey F."/>
            <person name="Villemur R."/>
        </authorList>
    </citation>
    <scope>NUCLEOTIDE SEQUENCE [LARGE SCALE GENOMIC DNA]</scope>
    <source>
        <strain evidence="3 4">JAM1</strain>
    </source>
</reference>
<keyword evidence="1" id="KW-1133">Transmembrane helix</keyword>
<feature type="transmembrane region" description="Helical" evidence="1">
    <location>
        <begin position="220"/>
        <end position="238"/>
    </location>
</feature>
<dbReference type="PATRIC" id="fig|754476.3.peg.2872"/>
<feature type="transmembrane region" description="Helical" evidence="1">
    <location>
        <begin position="244"/>
        <end position="265"/>
    </location>
</feature>
<dbReference type="RefSeq" id="WP_014708064.1">
    <property type="nucleotide sequence ID" value="NC_017857.3"/>
</dbReference>
<evidence type="ECO:0000313" key="3">
    <source>
        <dbReference type="EMBL" id="AFI85703.1"/>
    </source>
</evidence>
<feature type="transmembrane region" description="Helical" evidence="1">
    <location>
        <begin position="32"/>
        <end position="54"/>
    </location>
</feature>
<feature type="domain" description="EamA" evidence="2">
    <location>
        <begin position="3"/>
        <end position="132"/>
    </location>
</feature>
<proteinExistence type="predicted"/>
<dbReference type="GO" id="GO:0016020">
    <property type="term" value="C:membrane"/>
    <property type="evidence" value="ECO:0007669"/>
    <property type="project" value="InterPro"/>
</dbReference>
<dbReference type="HOGENOM" id="CLU_084182_0_0_6"/>
<dbReference type="STRING" id="754476.Q7A_2926"/>
<feature type="transmembrane region" description="Helical" evidence="1">
    <location>
        <begin position="61"/>
        <end position="83"/>
    </location>
</feature>
<protein>
    <submittedName>
        <fullName evidence="3">Permeases of the drug/metabolite transporter (DMT) superfamily</fullName>
    </submittedName>
</protein>
<dbReference type="KEGG" id="mej:Q7A_2926"/>
<organism evidence="3 4">
    <name type="scientific">Methylophaga nitratireducenticrescens</name>
    <dbReference type="NCBI Taxonomy" id="754476"/>
    <lineage>
        <taxon>Bacteria</taxon>
        <taxon>Pseudomonadati</taxon>
        <taxon>Pseudomonadota</taxon>
        <taxon>Gammaproteobacteria</taxon>
        <taxon>Thiotrichales</taxon>
        <taxon>Piscirickettsiaceae</taxon>
        <taxon>Methylophaga</taxon>
    </lineage>
</organism>
<evidence type="ECO:0000313" key="4">
    <source>
        <dbReference type="Proteomes" id="UP000009144"/>
    </source>
</evidence>
<keyword evidence="4" id="KW-1185">Reference proteome</keyword>
<dbReference type="OrthoDB" id="9795255at2"/>
<reference evidence="3 4" key="1">
    <citation type="journal article" date="2012" name="J. Bacteriol.">
        <title>Complete genome sequences of Methylophaga sp. strain JAM1 and Methylophaga sp. strain JAM7.</title>
        <authorList>
            <person name="Villeneuve C."/>
            <person name="Martineau C."/>
            <person name="Mauffrey F."/>
            <person name="Villemur R."/>
        </authorList>
    </citation>
    <scope>NUCLEOTIDE SEQUENCE [LARGE SCALE GENOMIC DNA]</scope>
    <source>
        <strain evidence="3 4">JAM1</strain>
    </source>
</reference>
<feature type="transmembrane region" description="Helical" evidence="1">
    <location>
        <begin position="103"/>
        <end position="133"/>
    </location>
</feature>
<gene>
    <name evidence="3" type="ordered locus">Q7A_2926</name>
</gene>
<evidence type="ECO:0000259" key="2">
    <source>
        <dbReference type="Pfam" id="PF00892"/>
    </source>
</evidence>
<name>I1XMT4_METNJ</name>
<dbReference type="SUPFAM" id="SSF103481">
    <property type="entry name" value="Multidrug resistance efflux transporter EmrE"/>
    <property type="match status" value="1"/>
</dbReference>
<dbReference type="InterPro" id="IPR037185">
    <property type="entry name" value="EmrE-like"/>
</dbReference>
<accession>I1XMT4</accession>
<sequence length="290" mass="32430">MELLIVLGRVFSSAAANVFQKQFTHKGLHSLFIVMLSYLVLACISLPLLILVEYNAIDHSFWINILLAALLDMAGTLFLVLSLSKTDLSVFGPLNAYKVVISMILALIFLGEVPSFQGLSGVIIILLGSFLLFPPATTASANRLSQLFMQRGVQYRFLSILLFSIGTLPLKNAVLSGGALATTVYWCLFGLPLSIGLYYWFGGKRWQMDWQAAREHRSHFLWLGGFIFLMQYTTMLIFSQLLVAYSLALFQLSMVLQVFLGYRIFHEKHIIRRLAACVVMIAGCLLVLTT</sequence>